<dbReference type="EMBL" id="JBHRYA010000009">
    <property type="protein sequence ID" value="MFC3717308.1"/>
    <property type="molecule type" value="Genomic_DNA"/>
</dbReference>
<reference evidence="3" key="1">
    <citation type="journal article" date="2019" name="Int. J. Syst. Evol. Microbiol.">
        <title>The Global Catalogue of Microorganisms (GCM) 10K type strain sequencing project: providing services to taxonomists for standard genome sequencing and annotation.</title>
        <authorList>
            <consortium name="The Broad Institute Genomics Platform"/>
            <consortium name="The Broad Institute Genome Sequencing Center for Infectious Disease"/>
            <person name="Wu L."/>
            <person name="Ma J."/>
        </authorList>
    </citation>
    <scope>NUCLEOTIDE SEQUENCE [LARGE SCALE GENOMIC DNA]</scope>
    <source>
        <strain evidence="3">KCTC 42441</strain>
    </source>
</reference>
<dbReference type="Proteomes" id="UP001595705">
    <property type="component" value="Unassembled WGS sequence"/>
</dbReference>
<evidence type="ECO:0000313" key="2">
    <source>
        <dbReference type="EMBL" id="MFC3717308.1"/>
    </source>
</evidence>
<sequence>MVYLTYAYIDQASQAGERLNLAALDFNRMEPRRRKALDEQEDNGDSQTKDQDEVGIQVID</sequence>
<name>A0ABV7XQM7_9GAMM</name>
<evidence type="ECO:0000256" key="1">
    <source>
        <dbReference type="SAM" id="MobiDB-lite"/>
    </source>
</evidence>
<protein>
    <submittedName>
        <fullName evidence="2">Uncharacterized protein</fullName>
    </submittedName>
</protein>
<evidence type="ECO:0000313" key="3">
    <source>
        <dbReference type="Proteomes" id="UP001595705"/>
    </source>
</evidence>
<gene>
    <name evidence="2" type="ORF">ACFONC_14245</name>
</gene>
<proteinExistence type="predicted"/>
<keyword evidence="3" id="KW-1185">Reference proteome</keyword>
<accession>A0ABV7XQM7</accession>
<dbReference type="RefSeq" id="WP_386745139.1">
    <property type="nucleotide sequence ID" value="NZ_JBHRYA010000009.1"/>
</dbReference>
<feature type="region of interest" description="Disordered" evidence="1">
    <location>
        <begin position="32"/>
        <end position="60"/>
    </location>
</feature>
<comment type="caution">
    <text evidence="2">The sequence shown here is derived from an EMBL/GenBank/DDBJ whole genome shotgun (WGS) entry which is preliminary data.</text>
</comment>
<organism evidence="2 3">
    <name type="scientific">Luteimonas soli</name>
    <dbReference type="NCBI Taxonomy" id="1648966"/>
    <lineage>
        <taxon>Bacteria</taxon>
        <taxon>Pseudomonadati</taxon>
        <taxon>Pseudomonadota</taxon>
        <taxon>Gammaproteobacteria</taxon>
        <taxon>Lysobacterales</taxon>
        <taxon>Lysobacteraceae</taxon>
        <taxon>Luteimonas</taxon>
    </lineage>
</organism>